<dbReference type="Proteomes" id="UP000199068">
    <property type="component" value="Unassembled WGS sequence"/>
</dbReference>
<dbReference type="PANTHER" id="PTHR46558">
    <property type="entry name" value="TRACRIPTIONAL REGULATORY PROTEIN-RELATED-RELATED"/>
    <property type="match status" value="1"/>
</dbReference>
<dbReference type="Pfam" id="PF12844">
    <property type="entry name" value="HTH_19"/>
    <property type="match status" value="1"/>
</dbReference>
<dbReference type="SMART" id="SM00530">
    <property type="entry name" value="HTH_XRE"/>
    <property type="match status" value="1"/>
</dbReference>
<feature type="domain" description="HTH cro/C1-type" evidence="2">
    <location>
        <begin position="10"/>
        <end position="70"/>
    </location>
</feature>
<dbReference type="EMBL" id="FNGW01000001">
    <property type="protein sequence ID" value="SDL21795.1"/>
    <property type="molecule type" value="Genomic_DNA"/>
</dbReference>
<keyword evidence="1" id="KW-0238">DNA-binding</keyword>
<organism evidence="3 4">
    <name type="scientific">Romboutsia lituseburensis DSM 797</name>
    <dbReference type="NCBI Taxonomy" id="1121325"/>
    <lineage>
        <taxon>Bacteria</taxon>
        <taxon>Bacillati</taxon>
        <taxon>Bacillota</taxon>
        <taxon>Clostridia</taxon>
        <taxon>Peptostreptococcales</taxon>
        <taxon>Peptostreptococcaceae</taxon>
        <taxon>Romboutsia</taxon>
    </lineage>
</organism>
<dbReference type="PANTHER" id="PTHR46558:SF11">
    <property type="entry name" value="HTH-TYPE TRANSCRIPTIONAL REGULATOR XRE"/>
    <property type="match status" value="1"/>
</dbReference>
<dbReference type="CDD" id="cd00093">
    <property type="entry name" value="HTH_XRE"/>
    <property type="match status" value="1"/>
</dbReference>
<dbReference type="SUPFAM" id="SSF47413">
    <property type="entry name" value="lambda repressor-like DNA-binding domains"/>
    <property type="match status" value="1"/>
</dbReference>
<protein>
    <submittedName>
        <fullName evidence="3">Transcriptional regulator, contains XRE-family HTH domain</fullName>
    </submittedName>
</protein>
<reference evidence="3 4" key="1">
    <citation type="submission" date="2016-10" db="EMBL/GenBank/DDBJ databases">
        <authorList>
            <person name="de Groot N.N."/>
        </authorList>
    </citation>
    <scope>NUCLEOTIDE SEQUENCE [LARGE SCALE GENOMIC DNA]</scope>
    <source>
        <strain evidence="3 4">DSM 797</strain>
    </source>
</reference>
<accession>A0A1G9I9S8</accession>
<name>A0A1G9I9S8_9FIRM</name>
<dbReference type="AlphaFoldDB" id="A0A1G9I9S8"/>
<dbReference type="InterPro" id="IPR010982">
    <property type="entry name" value="Lambda_DNA-bd_dom_sf"/>
</dbReference>
<sequence length="125" mass="14864">MFGLSFGERFKALRKEKGLKQQELCDDFYKVSGRKLSKSSISQYEKNKRKPEINTLMDLADYFEVTVDYLLLGTYRDRFFAHNSSIHDYILYLSDLFFKNPDIPQREKDIVFKEICMIYFDSLGI</sequence>
<dbReference type="Gene3D" id="1.10.260.40">
    <property type="entry name" value="lambda repressor-like DNA-binding domains"/>
    <property type="match status" value="1"/>
</dbReference>
<evidence type="ECO:0000256" key="1">
    <source>
        <dbReference type="ARBA" id="ARBA00023125"/>
    </source>
</evidence>
<evidence type="ECO:0000313" key="3">
    <source>
        <dbReference type="EMBL" id="SDL21795.1"/>
    </source>
</evidence>
<proteinExistence type="predicted"/>
<gene>
    <name evidence="3" type="ORF">SAMN04515677_101153</name>
</gene>
<dbReference type="InterPro" id="IPR001387">
    <property type="entry name" value="Cro/C1-type_HTH"/>
</dbReference>
<dbReference type="GO" id="GO:0003677">
    <property type="term" value="F:DNA binding"/>
    <property type="evidence" value="ECO:0007669"/>
    <property type="project" value="UniProtKB-KW"/>
</dbReference>
<evidence type="ECO:0000313" key="4">
    <source>
        <dbReference type="Proteomes" id="UP000199068"/>
    </source>
</evidence>
<evidence type="ECO:0000259" key="2">
    <source>
        <dbReference type="PROSITE" id="PS50943"/>
    </source>
</evidence>
<dbReference type="PROSITE" id="PS50943">
    <property type="entry name" value="HTH_CROC1"/>
    <property type="match status" value="1"/>
</dbReference>
<dbReference type="STRING" id="1121325.SAMN04515677_101153"/>
<keyword evidence="4" id="KW-1185">Reference proteome</keyword>